<comment type="caution">
    <text evidence="1">The sequence shown here is derived from an EMBL/GenBank/DDBJ whole genome shotgun (WGS) entry which is preliminary data.</text>
</comment>
<dbReference type="Proteomes" id="UP000019276">
    <property type="component" value="Unassembled WGS sequence"/>
</dbReference>
<gene>
    <name evidence="1" type="ORF">DS2_17427</name>
</gene>
<sequence>MTECALKCFIMTFCGANVHIRNSKAAFARYNVDRLGAVAVIEHASNSSKQTGESVNNIQW</sequence>
<evidence type="ECO:0000313" key="1">
    <source>
        <dbReference type="EMBL" id="EWH08405.1"/>
    </source>
</evidence>
<dbReference type="EMBL" id="ARZY01000047">
    <property type="protein sequence ID" value="EWH08405.1"/>
    <property type="molecule type" value="Genomic_DNA"/>
</dbReference>
<proteinExistence type="predicted"/>
<name>W7QSQ0_9ALTE</name>
<protein>
    <submittedName>
        <fullName evidence="1">Uncharacterized protein</fullName>
    </submittedName>
</protein>
<evidence type="ECO:0000313" key="2">
    <source>
        <dbReference type="Proteomes" id="UP000019276"/>
    </source>
</evidence>
<reference evidence="1 2" key="1">
    <citation type="journal article" date="2014" name="Genome Announc.">
        <title>Draft Genome Sequence of the Agar-Degrading Bacterium Catenovulum sp. Strain DS-2, Isolated from Intestines of Haliotis diversicolor.</title>
        <authorList>
            <person name="Shan D."/>
            <person name="Li X."/>
            <person name="Gu Z."/>
            <person name="Wei G."/>
            <person name="Gao Z."/>
            <person name="Shao Z."/>
        </authorList>
    </citation>
    <scope>NUCLEOTIDE SEQUENCE [LARGE SCALE GENOMIC DNA]</scope>
    <source>
        <strain evidence="1 2">DS-2</strain>
    </source>
</reference>
<dbReference type="AlphaFoldDB" id="W7QSQ0"/>
<accession>W7QSQ0</accession>
<organism evidence="1 2">
    <name type="scientific">Catenovulum agarivorans DS-2</name>
    <dbReference type="NCBI Taxonomy" id="1328313"/>
    <lineage>
        <taxon>Bacteria</taxon>
        <taxon>Pseudomonadati</taxon>
        <taxon>Pseudomonadota</taxon>
        <taxon>Gammaproteobacteria</taxon>
        <taxon>Alteromonadales</taxon>
        <taxon>Alteromonadaceae</taxon>
        <taxon>Catenovulum</taxon>
    </lineage>
</organism>
<dbReference type="STRING" id="1328313.DS2_17427"/>
<keyword evidence="2" id="KW-1185">Reference proteome</keyword>